<dbReference type="Proteomes" id="UP000571128">
    <property type="component" value="Unassembled WGS sequence"/>
</dbReference>
<dbReference type="RefSeq" id="WP_007543697.1">
    <property type="nucleotide sequence ID" value="NZ_JAARPY010000002.1"/>
</dbReference>
<evidence type="ECO:0000313" key="4">
    <source>
        <dbReference type="Proteomes" id="UP000571128"/>
    </source>
</evidence>
<gene>
    <name evidence="3" type="ORF">HB844_02225</name>
</gene>
<evidence type="ECO:0000313" key="3">
    <source>
        <dbReference type="EMBL" id="MBC1397679.1"/>
    </source>
</evidence>
<evidence type="ECO:0000256" key="2">
    <source>
        <dbReference type="SAM" id="Phobius"/>
    </source>
</evidence>
<feature type="transmembrane region" description="Helical" evidence="2">
    <location>
        <begin position="84"/>
        <end position="105"/>
    </location>
</feature>
<reference evidence="3 4" key="1">
    <citation type="submission" date="2020-03" db="EMBL/GenBank/DDBJ databases">
        <title>Soil Listeria distribution.</title>
        <authorList>
            <person name="Liao J."/>
            <person name="Wiedmann M."/>
        </authorList>
    </citation>
    <scope>NUCLEOTIDE SEQUENCE [LARGE SCALE GENOMIC DNA]</scope>
    <source>
        <strain evidence="3 4">FSL L7-1645</strain>
    </source>
</reference>
<sequence length="111" mass="12465">MRRLMKWSSYLLLVSILLMINPLCIKATTYDAEVGISFSGQRVESKNPPKNPSEWHTPTNPDGWKATQNRQTALGKLPTTGDQFPVFGFIIGMECLAIGTSLLLLQKKREQ</sequence>
<keyword evidence="2" id="KW-1133">Transmembrane helix</keyword>
<organism evidence="3 4">
    <name type="scientific">Listeria fleischmannii</name>
    <dbReference type="NCBI Taxonomy" id="1069827"/>
    <lineage>
        <taxon>Bacteria</taxon>
        <taxon>Bacillati</taxon>
        <taxon>Bacillota</taxon>
        <taxon>Bacilli</taxon>
        <taxon>Bacillales</taxon>
        <taxon>Listeriaceae</taxon>
        <taxon>Listeria</taxon>
    </lineage>
</organism>
<keyword evidence="2" id="KW-0812">Transmembrane</keyword>
<accession>A0A841YBV0</accession>
<proteinExistence type="predicted"/>
<dbReference type="AlphaFoldDB" id="A0A841YBV0"/>
<dbReference type="NCBIfam" id="TIGR01167">
    <property type="entry name" value="LPXTG_anchor"/>
    <property type="match status" value="1"/>
</dbReference>
<name>A0A841YBV0_9LIST</name>
<protein>
    <submittedName>
        <fullName evidence="3">LPXTG cell wall anchor domain-containing protein</fullName>
    </submittedName>
</protein>
<comment type="caution">
    <text evidence="3">The sequence shown here is derived from an EMBL/GenBank/DDBJ whole genome shotgun (WGS) entry which is preliminary data.</text>
</comment>
<dbReference type="EMBL" id="JAARPY010000002">
    <property type="protein sequence ID" value="MBC1397679.1"/>
    <property type="molecule type" value="Genomic_DNA"/>
</dbReference>
<evidence type="ECO:0000256" key="1">
    <source>
        <dbReference type="SAM" id="MobiDB-lite"/>
    </source>
</evidence>
<feature type="region of interest" description="Disordered" evidence="1">
    <location>
        <begin position="41"/>
        <end position="66"/>
    </location>
</feature>
<feature type="compositionally biased region" description="Polar residues" evidence="1">
    <location>
        <begin position="54"/>
        <end position="66"/>
    </location>
</feature>
<keyword evidence="2" id="KW-0472">Membrane</keyword>